<dbReference type="Pfam" id="PF00990">
    <property type="entry name" value="GGDEF"/>
    <property type="match status" value="1"/>
</dbReference>
<proteinExistence type="predicted"/>
<feature type="domain" description="GGDEF" evidence="4">
    <location>
        <begin position="204"/>
        <end position="333"/>
    </location>
</feature>
<reference evidence="6" key="1">
    <citation type="submission" date="2023-07" db="EMBL/GenBank/DDBJ databases">
        <authorList>
            <person name="de Witt J."/>
        </authorList>
    </citation>
    <scope>NUCLEOTIDE SEQUENCE [LARGE SCALE GENOMIC DNA]</scope>
    <source>
        <strain evidence="6">FZJ</strain>
    </source>
</reference>
<evidence type="ECO:0000313" key="6">
    <source>
        <dbReference type="Proteomes" id="UP001281217"/>
    </source>
</evidence>
<feature type="transmembrane region" description="Helical" evidence="3">
    <location>
        <begin position="142"/>
        <end position="161"/>
    </location>
</feature>
<accession>A0ABU5C0N4</accession>
<feature type="transmembrane region" description="Helical" evidence="3">
    <location>
        <begin position="12"/>
        <end position="35"/>
    </location>
</feature>
<keyword evidence="3" id="KW-0472">Membrane</keyword>
<keyword evidence="5" id="KW-0808">Transferase</keyword>
<dbReference type="PROSITE" id="PS50887">
    <property type="entry name" value="GGDEF"/>
    <property type="match status" value="1"/>
</dbReference>
<keyword evidence="6" id="KW-1185">Reference proteome</keyword>
<name>A0ABU5C0N4_9GAMM</name>
<keyword evidence="5" id="KW-0548">Nucleotidyltransferase</keyword>
<gene>
    <name evidence="5" type="ORF">RED13_000144</name>
</gene>
<evidence type="ECO:0000313" key="5">
    <source>
        <dbReference type="EMBL" id="MDX9688602.1"/>
    </source>
</evidence>
<evidence type="ECO:0000256" key="1">
    <source>
        <dbReference type="ARBA" id="ARBA00012528"/>
    </source>
</evidence>
<dbReference type="EMBL" id="JAVRDO010000012">
    <property type="protein sequence ID" value="MDX9688602.1"/>
    <property type="molecule type" value="Genomic_DNA"/>
</dbReference>
<dbReference type="GO" id="GO:0052621">
    <property type="term" value="F:diguanylate cyclase activity"/>
    <property type="evidence" value="ECO:0007669"/>
    <property type="project" value="UniProtKB-EC"/>
</dbReference>
<comment type="catalytic activity">
    <reaction evidence="2">
        <text>2 GTP = 3',3'-c-di-GMP + 2 diphosphate</text>
        <dbReference type="Rhea" id="RHEA:24898"/>
        <dbReference type="ChEBI" id="CHEBI:33019"/>
        <dbReference type="ChEBI" id="CHEBI:37565"/>
        <dbReference type="ChEBI" id="CHEBI:58805"/>
        <dbReference type="EC" id="2.7.7.65"/>
    </reaction>
</comment>
<protein>
    <recommendedName>
        <fullName evidence="1">diguanylate cyclase</fullName>
        <ecNumber evidence="1">2.7.7.65</ecNumber>
    </recommendedName>
</protein>
<dbReference type="SMART" id="SM00267">
    <property type="entry name" value="GGDEF"/>
    <property type="match status" value="1"/>
</dbReference>
<dbReference type="RefSeq" id="WP_320331971.1">
    <property type="nucleotide sequence ID" value="NZ_JAVRDO010000012.1"/>
</dbReference>
<feature type="transmembrane region" description="Helical" evidence="3">
    <location>
        <begin position="41"/>
        <end position="62"/>
    </location>
</feature>
<dbReference type="PANTHER" id="PTHR45138:SF9">
    <property type="entry name" value="DIGUANYLATE CYCLASE DGCM-RELATED"/>
    <property type="match status" value="1"/>
</dbReference>
<keyword evidence="3" id="KW-1133">Transmembrane helix</keyword>
<dbReference type="InterPro" id="IPR029787">
    <property type="entry name" value="Nucleotide_cyclase"/>
</dbReference>
<dbReference type="InterPro" id="IPR050469">
    <property type="entry name" value="Diguanylate_Cyclase"/>
</dbReference>
<sequence>MRDLWSRLRHDAYLAIVIFAGLLGLVSIFPFALYRWIAGEWVMVALDSLLTLTTLMALYIAWYRGQPRLAGQILSLLYAAGAIIAAIYLPVTGLFWFYCVVLFNFFIAPPLRSTLITLGSLAAICLYGLWRPGTIFTDLQHLIIFACTALICSLFAYLFAWRTTLQRRSLQELANPDPLTGVGNRRTLMQEIEIALANFRRHGNQCGLLLLDIDHFKIINDTHGHAEGDRVLVDLADLVWHSSRRADRLFRLGGEEFVLLLPGADLSGLNSAAQNIVRAVGERVHTPDGPVTVSIGGTLLLPEDDGSSWIHRADICLYQAKNGGRNRSVIHGAESQGTESGEIMAH</sequence>
<keyword evidence="3" id="KW-0812">Transmembrane</keyword>
<dbReference type="InterPro" id="IPR043128">
    <property type="entry name" value="Rev_trsase/Diguanyl_cyclase"/>
</dbReference>
<dbReference type="Proteomes" id="UP001281217">
    <property type="component" value="Unassembled WGS sequence"/>
</dbReference>
<dbReference type="Gene3D" id="3.30.70.270">
    <property type="match status" value="1"/>
</dbReference>
<evidence type="ECO:0000256" key="3">
    <source>
        <dbReference type="SAM" id="Phobius"/>
    </source>
</evidence>
<feature type="transmembrane region" description="Helical" evidence="3">
    <location>
        <begin position="113"/>
        <end position="130"/>
    </location>
</feature>
<dbReference type="NCBIfam" id="TIGR00254">
    <property type="entry name" value="GGDEF"/>
    <property type="match status" value="1"/>
</dbReference>
<dbReference type="CDD" id="cd01949">
    <property type="entry name" value="GGDEF"/>
    <property type="match status" value="1"/>
</dbReference>
<evidence type="ECO:0000256" key="2">
    <source>
        <dbReference type="ARBA" id="ARBA00034247"/>
    </source>
</evidence>
<dbReference type="PANTHER" id="PTHR45138">
    <property type="entry name" value="REGULATORY COMPONENTS OF SENSORY TRANSDUCTION SYSTEM"/>
    <property type="match status" value="1"/>
</dbReference>
<dbReference type="EC" id="2.7.7.65" evidence="1"/>
<comment type="caution">
    <text evidence="5">The sequence shown here is derived from an EMBL/GenBank/DDBJ whole genome shotgun (WGS) entry which is preliminary data.</text>
</comment>
<dbReference type="SUPFAM" id="SSF55073">
    <property type="entry name" value="Nucleotide cyclase"/>
    <property type="match status" value="1"/>
</dbReference>
<dbReference type="InterPro" id="IPR000160">
    <property type="entry name" value="GGDEF_dom"/>
</dbReference>
<feature type="transmembrane region" description="Helical" evidence="3">
    <location>
        <begin position="74"/>
        <end position="107"/>
    </location>
</feature>
<organism evidence="5 6">
    <name type="scientific">Halopseudomonas formosensis</name>
    <dbReference type="NCBI Taxonomy" id="1002526"/>
    <lineage>
        <taxon>Bacteria</taxon>
        <taxon>Pseudomonadati</taxon>
        <taxon>Pseudomonadota</taxon>
        <taxon>Gammaproteobacteria</taxon>
        <taxon>Pseudomonadales</taxon>
        <taxon>Pseudomonadaceae</taxon>
        <taxon>Halopseudomonas</taxon>
    </lineage>
</organism>
<evidence type="ECO:0000259" key="4">
    <source>
        <dbReference type="PROSITE" id="PS50887"/>
    </source>
</evidence>